<protein>
    <submittedName>
        <fullName evidence="3">Uncharacterized protein</fullName>
    </submittedName>
</protein>
<dbReference type="RefSeq" id="WP_327597690.1">
    <property type="nucleotide sequence ID" value="NZ_JAYXHS010000001.1"/>
</dbReference>
<comment type="caution">
    <text evidence="3">The sequence shown here is derived from an EMBL/GenBank/DDBJ whole genome shotgun (WGS) entry which is preliminary data.</text>
</comment>
<gene>
    <name evidence="3" type="ORF">VVD49_03240</name>
</gene>
<dbReference type="EMBL" id="JAYXHS010000001">
    <property type="protein sequence ID" value="MEC5384720.1"/>
    <property type="molecule type" value="Genomic_DNA"/>
</dbReference>
<feature type="signal peptide" evidence="2">
    <location>
        <begin position="1"/>
        <end position="24"/>
    </location>
</feature>
<name>A0ABU6K0X1_9RHOO</name>
<evidence type="ECO:0000313" key="3">
    <source>
        <dbReference type="EMBL" id="MEC5384720.1"/>
    </source>
</evidence>
<feature type="compositionally biased region" description="Pro residues" evidence="1">
    <location>
        <begin position="32"/>
        <end position="50"/>
    </location>
</feature>
<dbReference type="Proteomes" id="UP001331561">
    <property type="component" value="Unassembled WGS sequence"/>
</dbReference>
<dbReference type="PROSITE" id="PS51257">
    <property type="entry name" value="PROKAR_LIPOPROTEIN"/>
    <property type="match status" value="1"/>
</dbReference>
<feature type="chain" id="PRO_5047377156" evidence="2">
    <location>
        <begin position="25"/>
        <end position="276"/>
    </location>
</feature>
<evidence type="ECO:0000256" key="2">
    <source>
        <dbReference type="SAM" id="SignalP"/>
    </source>
</evidence>
<sequence length="276" mass="27578">MQSSFKLSAAASACALALSLLVTACGGGDDPAPSPTPTPTPTPTPAPTPTPSSSSSSASSVAVVTTTWGFNDANYASASGLFSAAYNAASTSAAENNIAQIEPQTGTTTELAAAVAAGTSAKSVDGLLFESSAASVLRYRTPTFVPSSGSPPTTSLWNTNGSFFTANTPVIATAALGTDVTTLGNMRTWLGVPVTAGRAFTVSVTFKPTNATAGQVALLGSNNTILAMVNTGTAQAEQTLSYSGAASHAFTNVRVFYSREGVSSGGINISAISRVQ</sequence>
<evidence type="ECO:0000313" key="4">
    <source>
        <dbReference type="Proteomes" id="UP001331561"/>
    </source>
</evidence>
<organism evidence="3 4">
    <name type="scientific">Uliginosibacterium silvisoli</name>
    <dbReference type="NCBI Taxonomy" id="3114758"/>
    <lineage>
        <taxon>Bacteria</taxon>
        <taxon>Pseudomonadati</taxon>
        <taxon>Pseudomonadota</taxon>
        <taxon>Betaproteobacteria</taxon>
        <taxon>Rhodocyclales</taxon>
        <taxon>Zoogloeaceae</taxon>
        <taxon>Uliginosibacterium</taxon>
    </lineage>
</organism>
<feature type="region of interest" description="Disordered" evidence="1">
    <location>
        <begin position="29"/>
        <end position="58"/>
    </location>
</feature>
<reference evidence="3 4" key="1">
    <citation type="submission" date="2024-01" db="EMBL/GenBank/DDBJ databases">
        <title>Uliginosibacterium soil sp. nov.</title>
        <authorList>
            <person name="Lv Y."/>
        </authorList>
    </citation>
    <scope>NUCLEOTIDE SEQUENCE [LARGE SCALE GENOMIC DNA]</scope>
    <source>
        <strain evidence="3 4">H3</strain>
    </source>
</reference>
<proteinExistence type="predicted"/>
<evidence type="ECO:0000256" key="1">
    <source>
        <dbReference type="SAM" id="MobiDB-lite"/>
    </source>
</evidence>
<accession>A0ABU6K0X1</accession>
<keyword evidence="4" id="KW-1185">Reference proteome</keyword>
<keyword evidence="2" id="KW-0732">Signal</keyword>